<dbReference type="Proteomes" id="UP001381693">
    <property type="component" value="Unassembled WGS sequence"/>
</dbReference>
<accession>A0AAN8WX88</accession>
<comment type="caution">
    <text evidence="3">The sequence shown here is derived from an EMBL/GenBank/DDBJ whole genome shotgun (WGS) entry which is preliminary data.</text>
</comment>
<keyword evidence="2" id="KW-1133">Transmembrane helix</keyword>
<name>A0AAN8WX88_HALRR</name>
<evidence type="ECO:0000313" key="4">
    <source>
        <dbReference type="Proteomes" id="UP001381693"/>
    </source>
</evidence>
<feature type="compositionally biased region" description="Basic and acidic residues" evidence="1">
    <location>
        <begin position="200"/>
        <end position="214"/>
    </location>
</feature>
<evidence type="ECO:0000313" key="3">
    <source>
        <dbReference type="EMBL" id="KAK7068104.1"/>
    </source>
</evidence>
<keyword evidence="2" id="KW-0812">Transmembrane</keyword>
<feature type="region of interest" description="Disordered" evidence="1">
    <location>
        <begin position="184"/>
        <end position="214"/>
    </location>
</feature>
<keyword evidence="4" id="KW-1185">Reference proteome</keyword>
<evidence type="ECO:0000256" key="2">
    <source>
        <dbReference type="SAM" id="Phobius"/>
    </source>
</evidence>
<evidence type="ECO:0000256" key="1">
    <source>
        <dbReference type="SAM" id="MobiDB-lite"/>
    </source>
</evidence>
<proteinExistence type="predicted"/>
<reference evidence="3 4" key="1">
    <citation type="submission" date="2023-11" db="EMBL/GenBank/DDBJ databases">
        <title>Halocaridina rubra genome assembly.</title>
        <authorList>
            <person name="Smith C."/>
        </authorList>
    </citation>
    <scope>NUCLEOTIDE SEQUENCE [LARGE SCALE GENOMIC DNA]</scope>
    <source>
        <strain evidence="3">EP-1</strain>
        <tissue evidence="3">Whole</tissue>
    </source>
</reference>
<protein>
    <submittedName>
        <fullName evidence="3">Uncharacterized protein</fullName>
    </submittedName>
</protein>
<dbReference type="EMBL" id="JAXCGZ010017433">
    <property type="protein sequence ID" value="KAK7068104.1"/>
    <property type="molecule type" value="Genomic_DNA"/>
</dbReference>
<sequence>MKCDCPNGAVHSNGACVSAMKSGVLVEPTPPAHIQAIWQLPQKTKNKPKAVLSESKGYLSPIIFCALTVVSFAISFIAAYYYKKRSLRLEEVRAILNARAAHNASAPNARRASIGSLRDAPPSYNTLSPPSYEQATAQSPDSSSSSRFASPLRSLSYSLSMETAPIVASGLSPDQRRVNFAVTSTSDSCDGANGCPPQNNEHKIHSDSTSLERY</sequence>
<feature type="compositionally biased region" description="Polar residues" evidence="1">
    <location>
        <begin position="123"/>
        <end position="138"/>
    </location>
</feature>
<organism evidence="3 4">
    <name type="scientific">Halocaridina rubra</name>
    <name type="common">Hawaiian red shrimp</name>
    <dbReference type="NCBI Taxonomy" id="373956"/>
    <lineage>
        <taxon>Eukaryota</taxon>
        <taxon>Metazoa</taxon>
        <taxon>Ecdysozoa</taxon>
        <taxon>Arthropoda</taxon>
        <taxon>Crustacea</taxon>
        <taxon>Multicrustacea</taxon>
        <taxon>Malacostraca</taxon>
        <taxon>Eumalacostraca</taxon>
        <taxon>Eucarida</taxon>
        <taxon>Decapoda</taxon>
        <taxon>Pleocyemata</taxon>
        <taxon>Caridea</taxon>
        <taxon>Atyoidea</taxon>
        <taxon>Atyidae</taxon>
        <taxon>Halocaridina</taxon>
    </lineage>
</organism>
<gene>
    <name evidence="3" type="ORF">SK128_009959</name>
</gene>
<keyword evidence="2" id="KW-0472">Membrane</keyword>
<dbReference type="AlphaFoldDB" id="A0AAN8WX88"/>
<feature type="region of interest" description="Disordered" evidence="1">
    <location>
        <begin position="107"/>
        <end position="147"/>
    </location>
</feature>
<feature type="transmembrane region" description="Helical" evidence="2">
    <location>
        <begin position="58"/>
        <end position="82"/>
    </location>
</feature>